<dbReference type="RefSeq" id="WP_006520526.1">
    <property type="nucleotide sequence ID" value="NC_021184.1"/>
</dbReference>
<evidence type="ECO:0000256" key="1">
    <source>
        <dbReference type="SAM" id="Coils"/>
    </source>
</evidence>
<accession>R4KIT6</accession>
<evidence type="ECO:0008006" key="4">
    <source>
        <dbReference type="Google" id="ProtNLM"/>
    </source>
</evidence>
<dbReference type="EMBL" id="CP003273">
    <property type="protein sequence ID" value="AGL03133.1"/>
    <property type="molecule type" value="Genomic_DNA"/>
</dbReference>
<name>R4KIT6_9FIRM</name>
<dbReference type="Proteomes" id="UP000013520">
    <property type="component" value="Chromosome"/>
</dbReference>
<evidence type="ECO:0000313" key="2">
    <source>
        <dbReference type="EMBL" id="AGL03133.1"/>
    </source>
</evidence>
<reference evidence="2 3" key="1">
    <citation type="submission" date="2012-01" db="EMBL/GenBank/DDBJ databases">
        <title>Complete sequence of Desulfotomaculum gibsoniae DSM 7213.</title>
        <authorList>
            <consortium name="US DOE Joint Genome Institute"/>
            <person name="Lucas S."/>
            <person name="Han J."/>
            <person name="Lapidus A."/>
            <person name="Cheng J.-F."/>
            <person name="Goodwin L."/>
            <person name="Pitluck S."/>
            <person name="Peters L."/>
            <person name="Ovchinnikova G."/>
            <person name="Teshima H."/>
            <person name="Detter J.C."/>
            <person name="Han C."/>
            <person name="Tapia R."/>
            <person name="Land M."/>
            <person name="Hauser L."/>
            <person name="Kyrpides N."/>
            <person name="Ivanova N."/>
            <person name="Pagani I."/>
            <person name="Parshina S."/>
            <person name="Plugge C."/>
            <person name="Muyzer G."/>
            <person name="Kuever J."/>
            <person name="Ivanova A."/>
            <person name="Nazina T."/>
            <person name="Klenk H.-P."/>
            <person name="Brambilla E."/>
            <person name="Spring S."/>
            <person name="Stams A.F."/>
            <person name="Woyke T."/>
        </authorList>
    </citation>
    <scope>NUCLEOTIDE SEQUENCE [LARGE SCALE GENOMIC DNA]</scope>
    <source>
        <strain evidence="2 3">DSM 7213</strain>
    </source>
</reference>
<protein>
    <recommendedName>
        <fullName evidence="4">ATPase</fullName>
    </recommendedName>
</protein>
<keyword evidence="1" id="KW-0175">Coiled coil</keyword>
<dbReference type="AlphaFoldDB" id="R4KIT6"/>
<dbReference type="eggNOG" id="COG4913">
    <property type="taxonomic scope" value="Bacteria"/>
</dbReference>
<proteinExistence type="predicted"/>
<dbReference type="PANTHER" id="PTHR32182:SF0">
    <property type="entry name" value="DNA REPLICATION AND REPAIR PROTEIN RECF"/>
    <property type="match status" value="1"/>
</dbReference>
<dbReference type="GO" id="GO:0006302">
    <property type="term" value="P:double-strand break repair"/>
    <property type="evidence" value="ECO:0007669"/>
    <property type="project" value="TreeGrafter"/>
</dbReference>
<dbReference type="HOGENOM" id="CLU_009040_1_0_9"/>
<dbReference type="SUPFAM" id="SSF52540">
    <property type="entry name" value="P-loop containing nucleoside triphosphate hydrolases"/>
    <property type="match status" value="1"/>
</dbReference>
<sequence>MLLTGIKLINWHYFTNEHIPIAGSALITGNNKAGKSTLIDALQVVLVSNMRKIMFNAAAFDEKTARDLKGYLRGRTGTEGRYTYLRGNDEDFSSYIVLEFTRSSSNEACLIGAVFDYYCDTGEEDHVFFKIENCRLREHLFLQDGYPRNREQFVRYMKSRGLNFRQYRNDLEGYRNDLRQLFGGIKESFFSLFVKGISFKPITNLRTFIYSYILDERPVDVDTMRDYAERYRQMETQLLNTGAEIMALEEECQAYEKAEHLRRREAAGRYMLHRGDYEQKVQELDEAQQQCQKSEERLQWLLTELGTLEAGYKKLTAEKEQLIEKINGIAIVRQENKLKQQIAALMEQIARLEQKQLNLLQQVKADLRDREKLVDILSLLQAPGQLTEALKEDERAWKMFLEAGFFPSDPDKHTRSWNESMKWLIVQAAELKKQWETVQKQAQELAEVIRNLGKNRVLNNASATMKLKKMLEEQLTPREGQSRVPVDILCEAIDIRDRRWHNAIEGYLSTQKFDLLVPPGYFDRALSIYERYKFTHGMENVGLVNTDKLVKEVKPPLAGSLAEEISADKEHIRAYANWLLGGLIKCSSETELKRHKRAITATCMVYQNYTARQIPRKRYEVPYIGAQAVKLQLAVKQEELRKCRQELTLLNEKIKKSDSVLSLNSDKHYLYQQWLTNFEQCKNLDQLEWELVQTKQELLHLDRSELELLEKAKEGKELELQQCEKEIAGLNTEKGQVQAKLELLEQQLRQLAGEKDAAYRKYLAYLDTLADELKETCEAKWERESQQRSPAELAHNYYISIQGLETKIKNNMDQVVNTRHDFNKRFDFLADVTAADNEKYAERLHFLKDIHLPEYSKKAGEARQKAEQALKEHFLSRLHEAIKLAYEEIDELNFALQDLKFGSYSYRFSLSPKPELREFYEMIEGYQLSSTELLFSTVFQELYGDSFNRLFEEITSDSRQDKLQELTDYRSYLDFDIIITDDRGNKTYFSKVSRTESGGGAQIPFYVAILASFYQVYHLYRNKEDTLRLVVFDEAFNRMDADNVEECMRFIRKLGFQVLIVEPTGKIQLVVPFVNTNIIVMREGFNSFVECVTCREIEQWVEHEQQQSMAASS</sequence>
<feature type="coiled-coil region" evidence="1">
    <location>
        <begin position="684"/>
        <end position="761"/>
    </location>
</feature>
<feature type="coiled-coil region" evidence="1">
    <location>
        <begin position="231"/>
        <end position="370"/>
    </location>
</feature>
<dbReference type="InterPro" id="IPR027417">
    <property type="entry name" value="P-loop_NTPase"/>
</dbReference>
<dbReference type="STRING" id="767817.Desgi_3814"/>
<dbReference type="KEGG" id="dgi:Desgi_3814"/>
<dbReference type="Pfam" id="PF13558">
    <property type="entry name" value="SbcC_Walker_B"/>
    <property type="match status" value="1"/>
</dbReference>
<keyword evidence="3" id="KW-1185">Reference proteome</keyword>
<dbReference type="Pfam" id="PF13555">
    <property type="entry name" value="AAA_29"/>
    <property type="match status" value="1"/>
</dbReference>
<dbReference type="Gene3D" id="3.40.50.300">
    <property type="entry name" value="P-loop containing nucleotide triphosphate hydrolases"/>
    <property type="match status" value="2"/>
</dbReference>
<gene>
    <name evidence="2" type="ORF">Desgi_3814</name>
</gene>
<evidence type="ECO:0000313" key="3">
    <source>
        <dbReference type="Proteomes" id="UP000013520"/>
    </source>
</evidence>
<dbReference type="GO" id="GO:0000731">
    <property type="term" value="P:DNA synthesis involved in DNA repair"/>
    <property type="evidence" value="ECO:0007669"/>
    <property type="project" value="TreeGrafter"/>
</dbReference>
<organism evidence="2 3">
    <name type="scientific">Desulfoscipio gibsoniae DSM 7213</name>
    <dbReference type="NCBI Taxonomy" id="767817"/>
    <lineage>
        <taxon>Bacteria</taxon>
        <taxon>Bacillati</taxon>
        <taxon>Bacillota</taxon>
        <taxon>Clostridia</taxon>
        <taxon>Eubacteriales</taxon>
        <taxon>Desulfallaceae</taxon>
        <taxon>Desulfoscipio</taxon>
    </lineage>
</organism>
<dbReference type="PANTHER" id="PTHR32182">
    <property type="entry name" value="DNA REPLICATION AND REPAIR PROTEIN RECF"/>
    <property type="match status" value="1"/>
</dbReference>
<feature type="coiled-coil region" evidence="1">
    <location>
        <begin position="626"/>
        <end position="653"/>
    </location>
</feature>